<dbReference type="Proteomes" id="UP000252415">
    <property type="component" value="Unassembled WGS sequence"/>
</dbReference>
<sequence>MNLQTQIVTMVAEVLKLDSGQAQDLHKDTDLISYDLNSLSAVELIVRLEQHFGIEVDDEDLLIDRLASIAKLEQLVFKYLGTPEGSGAG</sequence>
<proteinExistence type="predicted"/>
<evidence type="ECO:0000313" key="3">
    <source>
        <dbReference type="Proteomes" id="UP000252415"/>
    </source>
</evidence>
<accession>A0A368VPR7</accession>
<dbReference type="SUPFAM" id="SSF47336">
    <property type="entry name" value="ACP-like"/>
    <property type="match status" value="1"/>
</dbReference>
<name>A0A368VPR7_9BACL</name>
<dbReference type="EMBL" id="QPJD01000013">
    <property type="protein sequence ID" value="RCW43494.1"/>
    <property type="molecule type" value="Genomic_DNA"/>
</dbReference>
<organism evidence="2 3">
    <name type="scientific">Paenibacillus prosopidis</name>
    <dbReference type="NCBI Taxonomy" id="630520"/>
    <lineage>
        <taxon>Bacteria</taxon>
        <taxon>Bacillati</taxon>
        <taxon>Bacillota</taxon>
        <taxon>Bacilli</taxon>
        <taxon>Bacillales</taxon>
        <taxon>Paenibacillaceae</taxon>
        <taxon>Paenibacillus</taxon>
    </lineage>
</organism>
<dbReference type="InterPro" id="IPR036736">
    <property type="entry name" value="ACP-like_sf"/>
</dbReference>
<dbReference type="InterPro" id="IPR009081">
    <property type="entry name" value="PP-bd_ACP"/>
</dbReference>
<comment type="caution">
    <text evidence="2">The sequence shown here is derived from an EMBL/GenBank/DDBJ whole genome shotgun (WGS) entry which is preliminary data.</text>
</comment>
<dbReference type="AlphaFoldDB" id="A0A368VPR7"/>
<keyword evidence="3" id="KW-1185">Reference proteome</keyword>
<reference evidence="2 3" key="1">
    <citation type="submission" date="2018-07" db="EMBL/GenBank/DDBJ databases">
        <title>Genomic Encyclopedia of Type Strains, Phase III (KMG-III): the genomes of soil and plant-associated and newly described type strains.</title>
        <authorList>
            <person name="Whitman W."/>
        </authorList>
    </citation>
    <scope>NUCLEOTIDE SEQUENCE [LARGE SCALE GENOMIC DNA]</scope>
    <source>
        <strain evidence="2 3">CECT 7506</strain>
    </source>
</reference>
<dbReference type="Pfam" id="PF00550">
    <property type="entry name" value="PP-binding"/>
    <property type="match status" value="1"/>
</dbReference>
<protein>
    <submittedName>
        <fullName evidence="2">Acyl carrier protein</fullName>
    </submittedName>
</protein>
<dbReference type="RefSeq" id="WP_181873607.1">
    <property type="nucleotide sequence ID" value="NZ_QPJD01000013.1"/>
</dbReference>
<evidence type="ECO:0000259" key="1">
    <source>
        <dbReference type="PROSITE" id="PS50075"/>
    </source>
</evidence>
<gene>
    <name evidence="2" type="ORF">DFP97_113167</name>
</gene>
<dbReference type="Gene3D" id="1.10.1200.10">
    <property type="entry name" value="ACP-like"/>
    <property type="match status" value="1"/>
</dbReference>
<feature type="domain" description="Carrier" evidence="1">
    <location>
        <begin position="1"/>
        <end position="80"/>
    </location>
</feature>
<evidence type="ECO:0000313" key="2">
    <source>
        <dbReference type="EMBL" id="RCW43494.1"/>
    </source>
</evidence>
<dbReference type="PROSITE" id="PS50075">
    <property type="entry name" value="CARRIER"/>
    <property type="match status" value="1"/>
</dbReference>